<proteinExistence type="predicted"/>
<gene>
    <name evidence="2" type="ORF">C7453_101145</name>
</gene>
<evidence type="ECO:0000313" key="3">
    <source>
        <dbReference type="Proteomes" id="UP000254958"/>
    </source>
</evidence>
<dbReference type="Proteomes" id="UP000254958">
    <property type="component" value="Unassembled WGS sequence"/>
</dbReference>
<keyword evidence="1" id="KW-0812">Transmembrane</keyword>
<sequence length="41" mass="4527">MPARRRQDQPPIITGQVLLALHAGLGATLALMAWWCWSLPS</sequence>
<reference evidence="2 3" key="1">
    <citation type="submission" date="2018-07" db="EMBL/GenBank/DDBJ databases">
        <title>Genomic Encyclopedia of Type Strains, Phase IV (KMG-IV): sequencing the most valuable type-strain genomes for metagenomic binning, comparative biology and taxonomic classification.</title>
        <authorList>
            <person name="Goeker M."/>
        </authorList>
    </citation>
    <scope>NUCLEOTIDE SEQUENCE [LARGE SCALE GENOMIC DNA]</scope>
    <source>
        <strain evidence="2 3">DSM 5603</strain>
    </source>
</reference>
<keyword evidence="3" id="KW-1185">Reference proteome</keyword>
<evidence type="ECO:0000313" key="2">
    <source>
        <dbReference type="EMBL" id="RDI40352.1"/>
    </source>
</evidence>
<evidence type="ECO:0000256" key="1">
    <source>
        <dbReference type="SAM" id="Phobius"/>
    </source>
</evidence>
<dbReference type="AlphaFoldDB" id="A0A370G967"/>
<organism evidence="2 3">
    <name type="scientific">Gluconacetobacter liquefaciens</name>
    <name type="common">Acetobacter liquefaciens</name>
    <dbReference type="NCBI Taxonomy" id="89584"/>
    <lineage>
        <taxon>Bacteria</taxon>
        <taxon>Pseudomonadati</taxon>
        <taxon>Pseudomonadota</taxon>
        <taxon>Alphaproteobacteria</taxon>
        <taxon>Acetobacterales</taxon>
        <taxon>Acetobacteraceae</taxon>
        <taxon>Gluconacetobacter</taxon>
    </lineage>
</organism>
<keyword evidence="1" id="KW-0472">Membrane</keyword>
<accession>A0A370G967</accession>
<comment type="caution">
    <text evidence="2">The sequence shown here is derived from an EMBL/GenBank/DDBJ whole genome shotgun (WGS) entry which is preliminary data.</text>
</comment>
<dbReference type="RefSeq" id="WP_255318224.1">
    <property type="nucleotide sequence ID" value="NZ_BJMI01000045.1"/>
</dbReference>
<protein>
    <submittedName>
        <fullName evidence="2">Uncharacterized protein</fullName>
    </submittedName>
</protein>
<feature type="transmembrane region" description="Helical" evidence="1">
    <location>
        <begin position="12"/>
        <end position="35"/>
    </location>
</feature>
<keyword evidence="1" id="KW-1133">Transmembrane helix</keyword>
<dbReference type="EMBL" id="QQAW01000001">
    <property type="protein sequence ID" value="RDI40352.1"/>
    <property type="molecule type" value="Genomic_DNA"/>
</dbReference>
<name>A0A370G967_GLULI</name>